<protein>
    <submittedName>
        <fullName evidence="2">Uncharacterized protein</fullName>
    </submittedName>
</protein>
<comment type="caution">
    <text evidence="2">The sequence shown here is derived from an EMBL/GenBank/DDBJ whole genome shotgun (WGS) entry which is preliminary data.</text>
</comment>
<gene>
    <name evidence="2" type="ORF">D9757_007622</name>
</gene>
<evidence type="ECO:0000313" key="2">
    <source>
        <dbReference type="EMBL" id="KAF5379283.1"/>
    </source>
</evidence>
<organism evidence="2 3">
    <name type="scientific">Collybiopsis confluens</name>
    <dbReference type="NCBI Taxonomy" id="2823264"/>
    <lineage>
        <taxon>Eukaryota</taxon>
        <taxon>Fungi</taxon>
        <taxon>Dikarya</taxon>
        <taxon>Basidiomycota</taxon>
        <taxon>Agaricomycotina</taxon>
        <taxon>Agaricomycetes</taxon>
        <taxon>Agaricomycetidae</taxon>
        <taxon>Agaricales</taxon>
        <taxon>Marasmiineae</taxon>
        <taxon>Omphalotaceae</taxon>
        <taxon>Collybiopsis</taxon>
    </lineage>
</organism>
<proteinExistence type="predicted"/>
<accession>A0A8H5M392</accession>
<dbReference type="EMBL" id="JAACJN010000070">
    <property type="protein sequence ID" value="KAF5379283.1"/>
    <property type="molecule type" value="Genomic_DNA"/>
</dbReference>
<sequence>MLSEIPVIFSSYPRASQCDLAANFMDNAEPADSNSPQWVQEFITHLARCREDRFNVIVLSYSNTVAKTKISLRLPVNALFAMTATLLSRTWAKREDLDALVLMTISLSEPKWTEVKILDIFRKFRYLGCFWHISELVVVHADINKCLSNHMGIPVQKSEGQLCWYRFTPDSGAAELTYMYEHDTKIQFVRDLFHLNPRGSEPIPKLSQTLLEGITIFRDFLPPGVIVTSSQLMSAPNVQADDADATEVDPEVNANVDDADAGDKNEKA</sequence>
<evidence type="ECO:0000313" key="3">
    <source>
        <dbReference type="Proteomes" id="UP000518752"/>
    </source>
</evidence>
<dbReference type="Proteomes" id="UP000518752">
    <property type="component" value="Unassembled WGS sequence"/>
</dbReference>
<feature type="region of interest" description="Disordered" evidence="1">
    <location>
        <begin position="238"/>
        <end position="268"/>
    </location>
</feature>
<dbReference type="AlphaFoldDB" id="A0A8H5M392"/>
<name>A0A8H5M392_9AGAR</name>
<evidence type="ECO:0000256" key="1">
    <source>
        <dbReference type="SAM" id="MobiDB-lite"/>
    </source>
</evidence>
<reference evidence="2 3" key="1">
    <citation type="journal article" date="2020" name="ISME J.">
        <title>Uncovering the hidden diversity of litter-decomposition mechanisms in mushroom-forming fungi.</title>
        <authorList>
            <person name="Floudas D."/>
            <person name="Bentzer J."/>
            <person name="Ahren D."/>
            <person name="Johansson T."/>
            <person name="Persson P."/>
            <person name="Tunlid A."/>
        </authorList>
    </citation>
    <scope>NUCLEOTIDE SEQUENCE [LARGE SCALE GENOMIC DNA]</scope>
    <source>
        <strain evidence="2 3">CBS 406.79</strain>
    </source>
</reference>
<keyword evidence="3" id="KW-1185">Reference proteome</keyword>
<feature type="compositionally biased region" description="Acidic residues" evidence="1">
    <location>
        <begin position="241"/>
        <end position="250"/>
    </location>
</feature>